<feature type="domain" description="Amidohydrolase-related" evidence="2">
    <location>
        <begin position="47"/>
        <end position="313"/>
    </location>
</feature>
<dbReference type="Pfam" id="PF04909">
    <property type="entry name" value="Amidohydro_2"/>
    <property type="match status" value="1"/>
</dbReference>
<accession>A0A147ILG7</accession>
<dbReference type="Proteomes" id="UP000073923">
    <property type="component" value="Unassembled WGS sequence"/>
</dbReference>
<comment type="caution">
    <text evidence="3">The sequence shown here is derived from an EMBL/GenBank/DDBJ whole genome shotgun (WGS) entry which is preliminary data.</text>
</comment>
<dbReference type="InterPro" id="IPR006680">
    <property type="entry name" value="Amidohydro-rel"/>
</dbReference>
<dbReference type="RefSeq" id="WP_058746504.1">
    <property type="nucleotide sequence ID" value="NZ_LDTF01000097.1"/>
</dbReference>
<protein>
    <submittedName>
        <fullName evidence="3">Amidohydrolase</fullName>
    </submittedName>
</protein>
<keyword evidence="1" id="KW-0456">Lyase</keyword>
<reference evidence="3 4" key="1">
    <citation type="journal article" date="2016" name="Front. Microbiol.">
        <title>Genomic Resource of Rice Seed Associated Bacteria.</title>
        <authorList>
            <person name="Midha S."/>
            <person name="Bansal K."/>
            <person name="Sharma S."/>
            <person name="Kumar N."/>
            <person name="Patil P.P."/>
            <person name="Chaudhry V."/>
            <person name="Patil P.B."/>
        </authorList>
    </citation>
    <scope>NUCLEOTIDE SEQUENCE [LARGE SCALE GENOMIC DNA]</scope>
    <source>
        <strain evidence="3 4">NS355</strain>
    </source>
</reference>
<dbReference type="OrthoDB" id="149172at2"/>
<dbReference type="AlphaFoldDB" id="A0A147ILG7"/>
<dbReference type="GO" id="GO:0005829">
    <property type="term" value="C:cytosol"/>
    <property type="evidence" value="ECO:0007669"/>
    <property type="project" value="TreeGrafter"/>
</dbReference>
<dbReference type="GO" id="GO:0016787">
    <property type="term" value="F:hydrolase activity"/>
    <property type="evidence" value="ECO:0007669"/>
    <property type="project" value="UniProtKB-KW"/>
</dbReference>
<dbReference type="InterPro" id="IPR032466">
    <property type="entry name" value="Metal_Hydrolase"/>
</dbReference>
<gene>
    <name evidence="3" type="ORF">NS355_15515</name>
</gene>
<dbReference type="EMBL" id="LDTF01000097">
    <property type="protein sequence ID" value="KTT96009.1"/>
    <property type="molecule type" value="Genomic_DNA"/>
</dbReference>
<dbReference type="PATRIC" id="fig|172044.3.peg.3655"/>
<proteinExistence type="predicted"/>
<evidence type="ECO:0000259" key="2">
    <source>
        <dbReference type="Pfam" id="PF04909"/>
    </source>
</evidence>
<evidence type="ECO:0000313" key="3">
    <source>
        <dbReference type="EMBL" id="KTT96009.1"/>
    </source>
</evidence>
<dbReference type="SUPFAM" id="SSF51556">
    <property type="entry name" value="Metallo-dependent hydrolases"/>
    <property type="match status" value="1"/>
</dbReference>
<dbReference type="Gene3D" id="3.20.20.140">
    <property type="entry name" value="Metal-dependent hydrolases"/>
    <property type="match status" value="1"/>
</dbReference>
<evidence type="ECO:0000313" key="4">
    <source>
        <dbReference type="Proteomes" id="UP000073923"/>
    </source>
</evidence>
<dbReference type="PANTHER" id="PTHR21240">
    <property type="entry name" value="2-AMINO-3-CARBOXYLMUCONATE-6-SEMIALDEHYDE DECARBOXYLASE"/>
    <property type="match status" value="1"/>
</dbReference>
<dbReference type="GO" id="GO:0016831">
    <property type="term" value="F:carboxy-lyase activity"/>
    <property type="evidence" value="ECO:0007669"/>
    <property type="project" value="InterPro"/>
</dbReference>
<evidence type="ECO:0000256" key="1">
    <source>
        <dbReference type="ARBA" id="ARBA00023239"/>
    </source>
</evidence>
<dbReference type="InterPro" id="IPR032465">
    <property type="entry name" value="ACMSD"/>
</dbReference>
<dbReference type="GO" id="GO:0019748">
    <property type="term" value="P:secondary metabolic process"/>
    <property type="evidence" value="ECO:0007669"/>
    <property type="project" value="TreeGrafter"/>
</dbReference>
<dbReference type="PANTHER" id="PTHR21240:SF30">
    <property type="entry name" value="AMIDOHYDROLASE-RELATED DOMAIN-CONTAINING PROTEIN-RELATED"/>
    <property type="match status" value="1"/>
</dbReference>
<keyword evidence="3" id="KW-0378">Hydrolase</keyword>
<sequence length="329" mass="36541">MRLIAIEEHVLPSFVRNAWAFAPPPHDPVSDIADGGMTGERLADLGKARLALMDEQGIDIQVLSLTTPGLHNLEERQAVETAQRVNDLIADACVRHPTRFQGFAALPTADPDAASRELERAVNDLGLKGALLCGRTRDRHLDHPALRPMLAKATELGVPLFIHPQTPAPSVRAAQYAGISERADLALAAFGLGWHYEAGLEWIRLAAAGVFDELPELQIILGHWGEVVLFYLERTSAVMERALDLDQLLIEYARRNLYVTGSGMWNATYLQQCLDIVGPERLLFSTDFPYQYREGGEPRRFLETVAIDEATRRSLAFANWERLTTAAKK</sequence>
<name>A0A147ILG7_9SPHN</name>
<organism evidence="3 4">
    <name type="scientific">Sphingomonas yabuuchiae</name>
    <dbReference type="NCBI Taxonomy" id="172044"/>
    <lineage>
        <taxon>Bacteria</taxon>
        <taxon>Pseudomonadati</taxon>
        <taxon>Pseudomonadota</taxon>
        <taxon>Alphaproteobacteria</taxon>
        <taxon>Sphingomonadales</taxon>
        <taxon>Sphingomonadaceae</taxon>
        <taxon>Sphingomonas</taxon>
    </lineage>
</organism>